<gene>
    <name evidence="6" type="ORF">MKK02DRAFT_43639</name>
</gene>
<dbReference type="PANTHER" id="PTHR10142:SF0">
    <property type="entry name" value="DNA REPAIR PROTEIN COMPLEMENTING XP-A CELLS"/>
    <property type="match status" value="1"/>
</dbReference>
<dbReference type="GO" id="GO:0000110">
    <property type="term" value="C:nucleotide-excision repair factor 1 complex"/>
    <property type="evidence" value="ECO:0007669"/>
    <property type="project" value="TreeGrafter"/>
</dbReference>
<sequence length="318" mass="36039">MSGNNATAGPSTAASALTPAQARQAALNRAKAKERLSRVADSTSGAGSSRQGGQGRGDNLVHKPAAGPATSRNAVEGQKGEPAPLRRDPGLGKYFEYDLSKLHNSRGGFLTEDDLGGERVKSVVELAREKERERRLAREGEEPSELLLLRDVIQAWTARMFDVRVCKTCKEKIPEKYSLLTKTECKEDYLLTDPELRDEDLLPHLLRPNPHASTYSNMMLFLREQVEKVAWDKWGGEEGLDNEWKRREEFKKKKKEEKFEQGLKDLRKRTRNNVFQRRQEAVHVHEFEDVEEVQEEDGETKALQRCHGCGAEQTVEVW</sequence>
<dbReference type="PANTHER" id="PTHR10142">
    <property type="entry name" value="DNA REPAIR PROTEIN COMPLEMENTING XP-A CELLS"/>
    <property type="match status" value="1"/>
</dbReference>
<dbReference type="CDD" id="cd21077">
    <property type="entry name" value="DBD_Rad14"/>
    <property type="match status" value="1"/>
</dbReference>
<evidence type="ECO:0000313" key="7">
    <source>
        <dbReference type="Proteomes" id="UP001164286"/>
    </source>
</evidence>
<dbReference type="InterPro" id="IPR000465">
    <property type="entry name" value="XPA/RAD14"/>
</dbReference>
<dbReference type="NCBIfam" id="TIGR00598">
    <property type="entry name" value="rad14"/>
    <property type="match status" value="1"/>
</dbReference>
<evidence type="ECO:0000256" key="1">
    <source>
        <dbReference type="ARBA" id="ARBA00004123"/>
    </source>
</evidence>
<keyword evidence="2" id="KW-0862">Zinc</keyword>
<proteinExistence type="predicted"/>
<feature type="region of interest" description="Disordered" evidence="4">
    <location>
        <begin position="1"/>
        <end position="90"/>
    </location>
</feature>
<comment type="caution">
    <text evidence="6">The sequence shown here is derived from an EMBL/GenBank/DDBJ whole genome shotgun (WGS) entry which is preliminary data.</text>
</comment>
<dbReference type="InterPro" id="IPR022656">
    <property type="entry name" value="XPA_C"/>
</dbReference>
<dbReference type="Pfam" id="PF05181">
    <property type="entry name" value="XPA_C"/>
    <property type="match status" value="1"/>
</dbReference>
<dbReference type="EMBL" id="JAKWFO010000004">
    <property type="protein sequence ID" value="KAI9637711.1"/>
    <property type="molecule type" value="Genomic_DNA"/>
</dbReference>
<evidence type="ECO:0000259" key="5">
    <source>
        <dbReference type="Pfam" id="PF05181"/>
    </source>
</evidence>
<dbReference type="SUPFAM" id="SSF46955">
    <property type="entry name" value="Putative DNA-binding domain"/>
    <property type="match status" value="1"/>
</dbReference>
<dbReference type="GeneID" id="77731738"/>
<evidence type="ECO:0000256" key="3">
    <source>
        <dbReference type="ARBA" id="ARBA00023242"/>
    </source>
</evidence>
<dbReference type="InterPro" id="IPR009061">
    <property type="entry name" value="DNA-bd_dom_put_sf"/>
</dbReference>
<reference evidence="6" key="1">
    <citation type="journal article" date="2022" name="G3 (Bethesda)">
        <title>High quality genome of the basidiomycete yeast Dioszegia hungarica PDD-24b-2 isolated from cloud water.</title>
        <authorList>
            <person name="Jarrige D."/>
            <person name="Haridas S."/>
            <person name="Bleykasten-Grosshans C."/>
            <person name="Joly M."/>
            <person name="Nadalig T."/>
            <person name="Sancelme M."/>
            <person name="Vuilleumier S."/>
            <person name="Grigoriev I.V."/>
            <person name="Amato P."/>
            <person name="Bringel F."/>
        </authorList>
    </citation>
    <scope>NUCLEOTIDE SEQUENCE</scope>
    <source>
        <strain evidence="6">PDD-24b-2</strain>
    </source>
</reference>
<dbReference type="GO" id="GO:1901255">
    <property type="term" value="P:nucleotide-excision repair involved in interstrand cross-link repair"/>
    <property type="evidence" value="ECO:0007669"/>
    <property type="project" value="TreeGrafter"/>
</dbReference>
<dbReference type="RefSeq" id="XP_052947488.1">
    <property type="nucleotide sequence ID" value="XM_053092533.1"/>
</dbReference>
<dbReference type="InterPro" id="IPR022658">
    <property type="entry name" value="XPA_CS"/>
</dbReference>
<dbReference type="GO" id="GO:0000715">
    <property type="term" value="P:nucleotide-excision repair, DNA damage recognition"/>
    <property type="evidence" value="ECO:0007669"/>
    <property type="project" value="TreeGrafter"/>
</dbReference>
<dbReference type="GO" id="GO:0003684">
    <property type="term" value="F:damaged DNA binding"/>
    <property type="evidence" value="ECO:0007669"/>
    <property type="project" value="InterPro"/>
</dbReference>
<keyword evidence="7" id="KW-1185">Reference proteome</keyword>
<name>A0AA38LXT2_9TREE</name>
<accession>A0AA38LXT2</accession>
<comment type="subcellular location">
    <subcellularLocation>
        <location evidence="1">Nucleus</location>
    </subcellularLocation>
</comment>
<evidence type="ECO:0000256" key="4">
    <source>
        <dbReference type="SAM" id="MobiDB-lite"/>
    </source>
</evidence>
<dbReference type="GO" id="GO:0070914">
    <property type="term" value="P:UV-damage excision repair"/>
    <property type="evidence" value="ECO:0007669"/>
    <property type="project" value="TreeGrafter"/>
</dbReference>
<dbReference type="Proteomes" id="UP001164286">
    <property type="component" value="Unassembled WGS sequence"/>
</dbReference>
<evidence type="ECO:0000256" key="2">
    <source>
        <dbReference type="ARBA" id="ARBA00022833"/>
    </source>
</evidence>
<organism evidence="6 7">
    <name type="scientific">Dioszegia hungarica</name>
    <dbReference type="NCBI Taxonomy" id="4972"/>
    <lineage>
        <taxon>Eukaryota</taxon>
        <taxon>Fungi</taxon>
        <taxon>Dikarya</taxon>
        <taxon>Basidiomycota</taxon>
        <taxon>Agaricomycotina</taxon>
        <taxon>Tremellomycetes</taxon>
        <taxon>Tremellales</taxon>
        <taxon>Bulleribasidiaceae</taxon>
        <taxon>Dioszegia</taxon>
    </lineage>
</organism>
<keyword evidence="3" id="KW-0539">Nucleus</keyword>
<protein>
    <submittedName>
        <fullName evidence="6">DNA repair protein RAD14</fullName>
    </submittedName>
</protein>
<evidence type="ECO:0000313" key="6">
    <source>
        <dbReference type="EMBL" id="KAI9637711.1"/>
    </source>
</evidence>
<dbReference type="GO" id="GO:0006284">
    <property type="term" value="P:base-excision repair"/>
    <property type="evidence" value="ECO:0007669"/>
    <property type="project" value="TreeGrafter"/>
</dbReference>
<feature type="compositionally biased region" description="Polar residues" evidence="4">
    <location>
        <begin position="1"/>
        <end position="15"/>
    </location>
</feature>
<dbReference type="AlphaFoldDB" id="A0AA38LXT2"/>
<feature type="domain" description="XPA C-terminal" evidence="5">
    <location>
        <begin position="176"/>
        <end position="226"/>
    </location>
</feature>
<dbReference type="InterPro" id="IPR037129">
    <property type="entry name" value="XPA_sf"/>
</dbReference>
<dbReference type="PROSITE" id="PS00753">
    <property type="entry name" value="XPA_2"/>
    <property type="match status" value="1"/>
</dbReference>
<dbReference type="Gene3D" id="3.90.530.10">
    <property type="entry name" value="XPA C-terminal domain"/>
    <property type="match status" value="1"/>
</dbReference>